<dbReference type="PATRIC" id="fig|1162668.3.peg.2607"/>
<keyword evidence="3" id="KW-1185">Reference proteome</keyword>
<protein>
    <submittedName>
        <fullName evidence="2">Uncharacterized protein</fullName>
    </submittedName>
</protein>
<dbReference type="HOGENOM" id="CLU_171755_0_0_0"/>
<organism evidence="2 3">
    <name type="scientific">Leptospirillum ferrooxidans (strain C2-3)</name>
    <dbReference type="NCBI Taxonomy" id="1162668"/>
    <lineage>
        <taxon>Bacteria</taxon>
        <taxon>Pseudomonadati</taxon>
        <taxon>Nitrospirota</taxon>
        <taxon>Nitrospiria</taxon>
        <taxon>Nitrospirales</taxon>
        <taxon>Nitrospiraceae</taxon>
        <taxon>Leptospirillum</taxon>
    </lineage>
</organism>
<reference evidence="2 3" key="1">
    <citation type="journal article" date="2012" name="J. Bacteriol.">
        <title>Complete Genome Sequence of Leptospirillum ferrooxidans Strain C2-3, Isolated from a Fresh Volcanic Ash Deposit on the Island of Miyake, Japan.</title>
        <authorList>
            <person name="Fujimura R."/>
            <person name="Sato Y."/>
            <person name="Nishizawa T."/>
            <person name="Oshima K."/>
            <person name="Kim S.-W."/>
            <person name="Hattori M."/>
            <person name="Kamijo T."/>
            <person name="Ohta H."/>
        </authorList>
    </citation>
    <scope>NUCLEOTIDE SEQUENCE [LARGE SCALE GENOMIC DNA]</scope>
    <source>
        <strain evidence="2 3">C2-3</strain>
    </source>
</reference>
<evidence type="ECO:0000256" key="1">
    <source>
        <dbReference type="SAM" id="Phobius"/>
    </source>
</evidence>
<gene>
    <name evidence="2" type="ordered locus">LFE_2202</name>
</gene>
<proteinExistence type="predicted"/>
<dbReference type="AlphaFoldDB" id="I0IRH6"/>
<dbReference type="STRING" id="1162668.LFE_2202"/>
<keyword evidence="1" id="KW-0812">Transmembrane</keyword>
<name>I0IRH6_LEPFC</name>
<dbReference type="Proteomes" id="UP000007382">
    <property type="component" value="Chromosome"/>
</dbReference>
<dbReference type="KEGG" id="lfc:LFE_2202"/>
<feature type="transmembrane region" description="Helical" evidence="1">
    <location>
        <begin position="6"/>
        <end position="24"/>
    </location>
</feature>
<reference evidence="3" key="2">
    <citation type="submission" date="2012-03" db="EMBL/GenBank/DDBJ databases">
        <title>The complete genome sequence of the pioneer microbe on fresh volcanic deposit, Leptospirillum ferrooxidans strain C2-3.</title>
        <authorList>
            <person name="Fujimura R."/>
            <person name="Sato Y."/>
            <person name="Nishizawa T."/>
            <person name="Nanba K."/>
            <person name="Oshima K."/>
            <person name="Hattori M."/>
            <person name="Kamijo T."/>
            <person name="Ohta H."/>
        </authorList>
    </citation>
    <scope>NUCLEOTIDE SEQUENCE [LARGE SCALE GENOMIC DNA]</scope>
    <source>
        <strain evidence="3">C2-3</strain>
    </source>
</reference>
<dbReference type="RefSeq" id="WP_014450358.1">
    <property type="nucleotide sequence ID" value="NC_017094.1"/>
</dbReference>
<dbReference type="EMBL" id="AP012342">
    <property type="protein sequence ID" value="BAM07875.1"/>
    <property type="molecule type" value="Genomic_DNA"/>
</dbReference>
<accession>I0IRH6</accession>
<keyword evidence="1" id="KW-1133">Transmembrane helix</keyword>
<evidence type="ECO:0000313" key="2">
    <source>
        <dbReference type="EMBL" id="BAM07875.1"/>
    </source>
</evidence>
<sequence>MFYGFLFVMVGTFGTLYSVVLLLRRERREKWLAYILSSAMLLLWGAVSLSPLRPKLIEWLHSMIIGS</sequence>
<feature type="transmembrane region" description="Helical" evidence="1">
    <location>
        <begin position="31"/>
        <end position="52"/>
    </location>
</feature>
<keyword evidence="1" id="KW-0472">Membrane</keyword>
<evidence type="ECO:0000313" key="3">
    <source>
        <dbReference type="Proteomes" id="UP000007382"/>
    </source>
</evidence>